<evidence type="ECO:0000256" key="2">
    <source>
        <dbReference type="ARBA" id="ARBA00022525"/>
    </source>
</evidence>
<keyword evidence="3" id="KW-0732">Signal</keyword>
<evidence type="ECO:0000259" key="4">
    <source>
        <dbReference type="Pfam" id="PF17210"/>
    </source>
</evidence>
<comment type="subcellular location">
    <subcellularLocation>
        <location evidence="1">Secreted</location>
    </subcellularLocation>
</comment>
<dbReference type="Gene3D" id="2.60.40.10">
    <property type="entry name" value="Immunoglobulins"/>
    <property type="match status" value="1"/>
</dbReference>
<gene>
    <name evidence="5" type="ORF">PPL_12504</name>
</gene>
<comment type="caution">
    <text evidence="5">The sequence shown here is derived from an EMBL/GenBank/DDBJ whole genome shotgun (WGS) entry which is preliminary data.</text>
</comment>
<dbReference type="SUPFAM" id="SSF117074">
    <property type="entry name" value="Hypothetical protein PA1324"/>
    <property type="match status" value="1"/>
</dbReference>
<dbReference type="GO" id="GO:0005576">
    <property type="term" value="C:extracellular region"/>
    <property type="evidence" value="ECO:0007669"/>
    <property type="project" value="UniProtKB-SubCell"/>
</dbReference>
<dbReference type="AlphaFoldDB" id="D3BMT1"/>
<dbReference type="RefSeq" id="XP_020429422.1">
    <property type="nucleotide sequence ID" value="XM_020583235.1"/>
</dbReference>
<keyword evidence="6" id="KW-1185">Reference proteome</keyword>
<reference evidence="5 6" key="1">
    <citation type="journal article" date="2011" name="Genome Res.">
        <title>Phylogeny-wide analysis of social amoeba genomes highlights ancient origins for complex intercellular communication.</title>
        <authorList>
            <person name="Heidel A.J."/>
            <person name="Lawal H.M."/>
            <person name="Felder M."/>
            <person name="Schilde C."/>
            <person name="Helps N.R."/>
            <person name="Tunggal B."/>
            <person name="Rivero F."/>
            <person name="John U."/>
            <person name="Schleicher M."/>
            <person name="Eichinger L."/>
            <person name="Platzer M."/>
            <person name="Noegel A.A."/>
            <person name="Schaap P."/>
            <person name="Gloeckner G."/>
        </authorList>
    </citation>
    <scope>NUCLEOTIDE SEQUENCE [LARGE SCALE GENOMIC DNA]</scope>
    <source>
        <strain evidence="6">ATCC 26659 / Pp 5 / PN500</strain>
    </source>
</reference>
<proteinExistence type="predicted"/>
<name>D3BMT1_HETP5</name>
<keyword evidence="2" id="KW-0964">Secreted</keyword>
<organism evidence="5 6">
    <name type="scientific">Heterostelium pallidum (strain ATCC 26659 / Pp 5 / PN500)</name>
    <name type="common">Cellular slime mold</name>
    <name type="synonym">Polysphondylium pallidum</name>
    <dbReference type="NCBI Taxonomy" id="670386"/>
    <lineage>
        <taxon>Eukaryota</taxon>
        <taxon>Amoebozoa</taxon>
        <taxon>Evosea</taxon>
        <taxon>Eumycetozoa</taxon>
        <taxon>Dictyostelia</taxon>
        <taxon>Acytosteliales</taxon>
        <taxon>Acytosteliaceae</taxon>
        <taxon>Heterostelium</taxon>
    </lineage>
</organism>
<sequence length="320" mass="34707">MKVPNQACKFEADWKIFAVKIFKGDLYVGGVCTGETGDQLDGVIMRFNSKQEWEVIVQFDLDYKERGGVKWTPWSRTATTPQPMITQLAFDDSGDMAIAVRDRTTDTRDGTSWPDLYLACPNKYGDYEFEAYGKCGGRQSVPGPGQGTGPGGYHFLDASGTRGQNVAGGVARAGPTGIVASGSDIMNAYEGGVSFIDTNNGTRLNRFEIYNQASPGNFAKASGLGALVDMYAPSAPSTYECGRIWFDCNSDGRQDCGEPGIPNVRVYLYDQTNLTAPAANTTSDDKGNFNFELKPGRKYACVIPVAEVMDKFGPFILTPI</sequence>
<dbReference type="EMBL" id="ADBJ01000043">
    <property type="protein sequence ID" value="EFA77293.1"/>
    <property type="molecule type" value="Genomic_DNA"/>
</dbReference>
<evidence type="ECO:0000256" key="1">
    <source>
        <dbReference type="ARBA" id="ARBA00004613"/>
    </source>
</evidence>
<dbReference type="Proteomes" id="UP000001396">
    <property type="component" value="Unassembled WGS sequence"/>
</dbReference>
<dbReference type="Pfam" id="PF17210">
    <property type="entry name" value="SdrD_B"/>
    <property type="match status" value="1"/>
</dbReference>
<evidence type="ECO:0000313" key="5">
    <source>
        <dbReference type="EMBL" id="EFA77293.1"/>
    </source>
</evidence>
<dbReference type="InterPro" id="IPR013783">
    <property type="entry name" value="Ig-like_fold"/>
</dbReference>
<accession>D3BMT1</accession>
<dbReference type="InParanoid" id="D3BMT1"/>
<dbReference type="InterPro" id="IPR033764">
    <property type="entry name" value="Sdr_B"/>
</dbReference>
<feature type="domain" description="SD-repeat containing protein B" evidence="4">
    <location>
        <begin position="243"/>
        <end position="300"/>
    </location>
</feature>
<dbReference type="GeneID" id="31367971"/>
<evidence type="ECO:0000256" key="3">
    <source>
        <dbReference type="ARBA" id="ARBA00022729"/>
    </source>
</evidence>
<evidence type="ECO:0000313" key="6">
    <source>
        <dbReference type="Proteomes" id="UP000001396"/>
    </source>
</evidence>
<protein>
    <recommendedName>
        <fullName evidence="4">SD-repeat containing protein B domain-containing protein</fullName>
    </recommendedName>
</protein>